<evidence type="ECO:0000313" key="15">
    <source>
        <dbReference type="Proteomes" id="UP000601789"/>
    </source>
</evidence>
<feature type="region of interest" description="G-domain" evidence="9">
    <location>
        <begin position="357"/>
        <end position="505"/>
    </location>
</feature>
<keyword evidence="4 9" id="KW-0963">Cytoplasm</keyword>
<dbReference type="Proteomes" id="UP000601789">
    <property type="component" value="Unassembled WGS sequence"/>
</dbReference>
<feature type="region of interest" description="Disordered" evidence="12">
    <location>
        <begin position="1"/>
        <end position="201"/>
    </location>
</feature>
<name>A0ABS0SCF1_9HYPH</name>
<proteinExistence type="inferred from homology"/>
<evidence type="ECO:0000256" key="6">
    <source>
        <dbReference type="ARBA" id="ARBA00022741"/>
    </source>
</evidence>
<sequence>MSDTKDDKTLGVNSKKTLTMKRPGSEQGTVRQNFSHGRSKAVVVETKKRKFSLPGEKPEAPAPTVTLKPRAPQPPRPAPTQAPRPAPTQPRAGMVLNTLSSEEMEARRRALQDSRLREVEERKRAAEEAARRAEEEERRRKEQEESARRQAEEDARLAAEAEARRRAEEEAKRRAPAEEKPKVVAPVKPVVADDDEDVRPRGATAVKRGPVKPEVVAPKPVKKAEPDRRRGKLTLTKALSGDEARGRSLSSMRRRQEKFKRSMHNEPREKISREVVLPETITIQELAQRMAERAVDLVKFFMKQGQMMKPGDVIDADTAELIAVEFGHTVKRVAESDVEEGMFNIEDRSEDLQSRPPVVTIMGHVDHGKTSTLDAIRDARVASGEAGGITQHIGAYQVEHNGQKITFIDTPGHAAFTQMRARGAQVTDIAILVVAADDSVMPQTIESISHAKAAGVPIIVAINKIDKHEADAQKVRNQLLQHDVFVESMGGEVLDVEISATKKLNIDKLLEAVLLQAEILDLKANPDRTAEGVVIEAKLDKGRGSVATVLVNTGTLNVGDIIAVGNEWGRVRALVNDGGEQIKSAGPSMPVEILGLQGTPQAGDRFAVVENEAKAREISDYRQRLAREKAVARQAGQRGSLEQMMSQLQTSGLKQFPLIIKGDVQGSVEAINVALDKLGTDEVRARIVHSGAGAITESDISLAETSGAVILGFNVRANKQARAAADQDGIEIRYYNIIYDLVDDIKQAMSGLLSPERRETFIGNAEILEVFNITKVGKVAGCRVTEGKMERGAGVRLIRDNVVVHEGTLKTLKRFKDEVSEVPVGQECGMAFQNYEDMREGDVIEAFRVEMIKRSL</sequence>
<dbReference type="Gene3D" id="2.40.30.10">
    <property type="entry name" value="Translation factors"/>
    <property type="match status" value="2"/>
</dbReference>
<dbReference type="InterPro" id="IPR009000">
    <property type="entry name" value="Transl_B-barrel_sf"/>
</dbReference>
<feature type="binding site" evidence="9">
    <location>
        <begin position="409"/>
        <end position="413"/>
    </location>
    <ligand>
        <name>GTP</name>
        <dbReference type="ChEBI" id="CHEBI:37565"/>
    </ligand>
</feature>
<evidence type="ECO:0000259" key="13">
    <source>
        <dbReference type="PROSITE" id="PS51722"/>
    </source>
</evidence>
<dbReference type="InterPro" id="IPR013575">
    <property type="entry name" value="IF2_assoc_dom_bac"/>
</dbReference>
<dbReference type="SUPFAM" id="SSF52156">
    <property type="entry name" value="Initiation factor IF2/eIF5b, domain 3"/>
    <property type="match status" value="1"/>
</dbReference>
<keyword evidence="5 9" id="KW-0396">Initiation factor</keyword>
<feature type="region of interest" description="Disordered" evidence="12">
    <location>
        <begin position="218"/>
        <end position="267"/>
    </location>
</feature>
<gene>
    <name evidence="9 14" type="primary">infB</name>
    <name evidence="14" type="ORF">IOD40_09760</name>
</gene>
<evidence type="ECO:0000256" key="3">
    <source>
        <dbReference type="ARBA" id="ARBA00020675"/>
    </source>
</evidence>
<feature type="domain" description="Tr-type G" evidence="13">
    <location>
        <begin position="354"/>
        <end position="521"/>
    </location>
</feature>
<dbReference type="SUPFAM" id="SSF50447">
    <property type="entry name" value="Translation proteins"/>
    <property type="match status" value="2"/>
</dbReference>
<dbReference type="Pfam" id="PF04760">
    <property type="entry name" value="IF2_N"/>
    <property type="match status" value="1"/>
</dbReference>
<dbReference type="SUPFAM" id="SSF52540">
    <property type="entry name" value="P-loop containing nucleoside triphosphate hydrolases"/>
    <property type="match status" value="1"/>
</dbReference>
<dbReference type="InterPro" id="IPR023115">
    <property type="entry name" value="TIF_IF2_dom3"/>
</dbReference>
<dbReference type="InterPro" id="IPR015760">
    <property type="entry name" value="TIF_IF2"/>
</dbReference>
<dbReference type="HAMAP" id="MF_00100_B">
    <property type="entry name" value="IF_2_B"/>
    <property type="match status" value="1"/>
</dbReference>
<reference evidence="14 15" key="1">
    <citation type="submission" date="2020-10" db="EMBL/GenBank/DDBJ databases">
        <title>Aquamicrobium zhengzhouensis sp. nov., a exopolysaccharide producing bacterium isolated from farmland soil.</title>
        <authorList>
            <person name="Wang X."/>
        </authorList>
    </citation>
    <scope>NUCLEOTIDE SEQUENCE [LARGE SCALE GENOMIC DNA]</scope>
    <source>
        <strain evidence="15">cd-1</strain>
    </source>
</reference>
<feature type="compositionally biased region" description="Pro residues" evidence="12">
    <location>
        <begin position="71"/>
        <end position="88"/>
    </location>
</feature>
<comment type="similarity">
    <text evidence="2 9 10">Belongs to the TRAFAC class translation factor GTPase superfamily. Classic translation factor GTPase family. IF-2 subfamily.</text>
</comment>
<dbReference type="InterPro" id="IPR000795">
    <property type="entry name" value="T_Tr_GTP-bd_dom"/>
</dbReference>
<dbReference type="Pfam" id="PF00009">
    <property type="entry name" value="GTP_EFTU"/>
    <property type="match status" value="1"/>
</dbReference>
<accession>A0ABS0SCF1</accession>
<evidence type="ECO:0000256" key="12">
    <source>
        <dbReference type="SAM" id="MobiDB-lite"/>
    </source>
</evidence>
<evidence type="ECO:0000256" key="9">
    <source>
        <dbReference type="HAMAP-Rule" id="MF_00100"/>
    </source>
</evidence>
<dbReference type="Gene3D" id="3.40.50.300">
    <property type="entry name" value="P-loop containing nucleotide triphosphate hydrolases"/>
    <property type="match status" value="1"/>
</dbReference>
<comment type="caution">
    <text evidence="14">The sequence shown here is derived from an EMBL/GenBank/DDBJ whole genome shotgun (WGS) entry which is preliminary data.</text>
</comment>
<evidence type="ECO:0000256" key="4">
    <source>
        <dbReference type="ARBA" id="ARBA00022490"/>
    </source>
</evidence>
<evidence type="ECO:0000256" key="1">
    <source>
        <dbReference type="ARBA" id="ARBA00004496"/>
    </source>
</evidence>
<dbReference type="InterPro" id="IPR036925">
    <property type="entry name" value="TIF_IF2_dom3_sf"/>
</dbReference>
<keyword evidence="7 9" id="KW-0648">Protein biosynthesis</keyword>
<dbReference type="InterPro" id="IPR000178">
    <property type="entry name" value="TF_IF2_bacterial-like"/>
</dbReference>
<dbReference type="NCBIfam" id="TIGR00487">
    <property type="entry name" value="IF-2"/>
    <property type="match status" value="1"/>
</dbReference>
<dbReference type="CDD" id="cd01887">
    <property type="entry name" value="IF2_eIF5B"/>
    <property type="match status" value="1"/>
</dbReference>
<dbReference type="InterPro" id="IPR053905">
    <property type="entry name" value="EF-G-like_DII"/>
</dbReference>
<dbReference type="InterPro" id="IPR004161">
    <property type="entry name" value="EFTu-like_2"/>
</dbReference>
<dbReference type="NCBIfam" id="TIGR00231">
    <property type="entry name" value="small_GTP"/>
    <property type="match status" value="1"/>
</dbReference>
<dbReference type="PROSITE" id="PS51722">
    <property type="entry name" value="G_TR_2"/>
    <property type="match status" value="1"/>
</dbReference>
<dbReference type="PANTHER" id="PTHR43381:SF5">
    <property type="entry name" value="TR-TYPE G DOMAIN-CONTAINING PROTEIN"/>
    <property type="match status" value="1"/>
</dbReference>
<evidence type="ECO:0000256" key="5">
    <source>
        <dbReference type="ARBA" id="ARBA00022540"/>
    </source>
</evidence>
<dbReference type="PROSITE" id="PS01176">
    <property type="entry name" value="IF2"/>
    <property type="match status" value="1"/>
</dbReference>
<evidence type="ECO:0000256" key="10">
    <source>
        <dbReference type="RuleBase" id="RU000644"/>
    </source>
</evidence>
<dbReference type="InterPro" id="IPR027417">
    <property type="entry name" value="P-loop_NTPase"/>
</dbReference>
<evidence type="ECO:0000256" key="8">
    <source>
        <dbReference type="ARBA" id="ARBA00023134"/>
    </source>
</evidence>
<comment type="subcellular location">
    <subcellularLocation>
        <location evidence="1 9 11">Cytoplasm</location>
    </subcellularLocation>
</comment>
<dbReference type="Pfam" id="PF22042">
    <property type="entry name" value="EF-G_D2"/>
    <property type="match status" value="1"/>
</dbReference>
<feature type="binding site" evidence="9">
    <location>
        <begin position="463"/>
        <end position="466"/>
    </location>
    <ligand>
        <name>GTP</name>
        <dbReference type="ChEBI" id="CHEBI:37565"/>
    </ligand>
</feature>
<dbReference type="Gene3D" id="3.40.50.10050">
    <property type="entry name" value="Translation initiation factor IF- 2, domain 3"/>
    <property type="match status" value="1"/>
</dbReference>
<keyword evidence="8 9" id="KW-0342">GTP-binding</keyword>
<keyword evidence="15" id="KW-1185">Reference proteome</keyword>
<dbReference type="InterPro" id="IPR006847">
    <property type="entry name" value="IF2_N"/>
</dbReference>
<feature type="binding site" evidence="9">
    <location>
        <begin position="363"/>
        <end position="370"/>
    </location>
    <ligand>
        <name>GTP</name>
        <dbReference type="ChEBI" id="CHEBI:37565"/>
    </ligand>
</feature>
<keyword evidence="6 9" id="KW-0547">Nucleotide-binding</keyword>
<dbReference type="Pfam" id="PF08364">
    <property type="entry name" value="IF2_assoc"/>
    <property type="match status" value="1"/>
</dbReference>
<dbReference type="PANTHER" id="PTHR43381">
    <property type="entry name" value="TRANSLATION INITIATION FACTOR IF-2-RELATED"/>
    <property type="match status" value="1"/>
</dbReference>
<dbReference type="EMBL" id="JADGMQ010000005">
    <property type="protein sequence ID" value="MBI1620946.1"/>
    <property type="molecule type" value="Genomic_DNA"/>
</dbReference>
<protein>
    <recommendedName>
        <fullName evidence="3 9">Translation initiation factor IF-2</fullName>
    </recommendedName>
</protein>
<dbReference type="CDD" id="cd03692">
    <property type="entry name" value="mtIF2_IVc"/>
    <property type="match status" value="1"/>
</dbReference>
<evidence type="ECO:0000313" key="14">
    <source>
        <dbReference type="EMBL" id="MBI1620946.1"/>
    </source>
</evidence>
<dbReference type="CDD" id="cd03702">
    <property type="entry name" value="IF2_mtIF2_II"/>
    <property type="match status" value="1"/>
</dbReference>
<dbReference type="Pfam" id="PF03144">
    <property type="entry name" value="GTP_EFTU_D2"/>
    <property type="match status" value="1"/>
</dbReference>
<feature type="compositionally biased region" description="Basic and acidic residues" evidence="12">
    <location>
        <begin position="104"/>
        <end position="182"/>
    </location>
</feature>
<organism evidence="14 15">
    <name type="scientific">Aquamicrobium zhengzhouense</name>
    <dbReference type="NCBI Taxonomy" id="2781738"/>
    <lineage>
        <taxon>Bacteria</taxon>
        <taxon>Pseudomonadati</taxon>
        <taxon>Pseudomonadota</taxon>
        <taxon>Alphaproteobacteria</taxon>
        <taxon>Hyphomicrobiales</taxon>
        <taxon>Phyllobacteriaceae</taxon>
        <taxon>Aquamicrobium</taxon>
    </lineage>
</organism>
<feature type="compositionally biased region" description="Polar residues" evidence="12">
    <location>
        <begin position="26"/>
        <end position="36"/>
    </location>
</feature>
<dbReference type="InterPro" id="IPR044145">
    <property type="entry name" value="IF2_II"/>
</dbReference>
<dbReference type="GO" id="GO:0003743">
    <property type="term" value="F:translation initiation factor activity"/>
    <property type="evidence" value="ECO:0007669"/>
    <property type="project" value="UniProtKB-KW"/>
</dbReference>
<dbReference type="InterPro" id="IPR005225">
    <property type="entry name" value="Small_GTP-bd"/>
</dbReference>
<evidence type="ECO:0000256" key="2">
    <source>
        <dbReference type="ARBA" id="ARBA00007733"/>
    </source>
</evidence>
<comment type="function">
    <text evidence="9 10">One of the essential components for the initiation of protein synthesis. Protects formylmethionyl-tRNA from spontaneous hydrolysis and promotes its binding to the 30S ribosomal subunits. Also involved in the hydrolysis of GTP during the formation of the 70S ribosomal complex.</text>
</comment>
<evidence type="ECO:0000256" key="7">
    <source>
        <dbReference type="ARBA" id="ARBA00022917"/>
    </source>
</evidence>
<dbReference type="RefSeq" id="WP_198476351.1">
    <property type="nucleotide sequence ID" value="NZ_JADGMQ010000005.1"/>
</dbReference>
<dbReference type="Pfam" id="PF11987">
    <property type="entry name" value="IF-2"/>
    <property type="match status" value="1"/>
</dbReference>
<evidence type="ECO:0000256" key="11">
    <source>
        <dbReference type="RuleBase" id="RU000645"/>
    </source>
</evidence>